<dbReference type="InterPro" id="IPR037523">
    <property type="entry name" value="VOC_core"/>
</dbReference>
<proteinExistence type="predicted"/>
<dbReference type="PANTHER" id="PTHR33993">
    <property type="entry name" value="GLYOXALASE-RELATED"/>
    <property type="match status" value="1"/>
</dbReference>
<dbReference type="PANTHER" id="PTHR33993:SF2">
    <property type="entry name" value="VOC DOMAIN-CONTAINING PROTEIN"/>
    <property type="match status" value="1"/>
</dbReference>
<protein>
    <submittedName>
        <fullName evidence="2">Glyoxalase/bleomycin resistance protein/dioxygenase</fullName>
    </submittedName>
</protein>
<dbReference type="AlphaFoldDB" id="E8V4K2"/>
<dbReference type="HOGENOM" id="CLU_127592_0_2_0"/>
<dbReference type="InterPro" id="IPR029068">
    <property type="entry name" value="Glyas_Bleomycin-R_OHBP_Dase"/>
</dbReference>
<dbReference type="KEGG" id="tsa:AciPR4_4078"/>
<dbReference type="PROSITE" id="PS51819">
    <property type="entry name" value="VOC"/>
    <property type="match status" value="1"/>
</dbReference>
<organism evidence="2 3">
    <name type="scientific">Terriglobus saanensis (strain ATCC BAA-1853 / DSM 23119 / SP1PR4)</name>
    <dbReference type="NCBI Taxonomy" id="401053"/>
    <lineage>
        <taxon>Bacteria</taxon>
        <taxon>Pseudomonadati</taxon>
        <taxon>Acidobacteriota</taxon>
        <taxon>Terriglobia</taxon>
        <taxon>Terriglobales</taxon>
        <taxon>Acidobacteriaceae</taxon>
        <taxon>Terriglobus</taxon>
    </lineage>
</organism>
<reference evidence="2 3" key="1">
    <citation type="journal article" date="2012" name="Stand. Genomic Sci.">
        <title>Complete genome sequence of Terriglobus saanensis type strain SP1PR4(T), an Acidobacteria from tundra soil.</title>
        <authorList>
            <person name="Rawat S.R."/>
            <person name="Mannisto M.K."/>
            <person name="Starovoytov V."/>
            <person name="Goodwin L."/>
            <person name="Nolan M."/>
            <person name="Hauser L."/>
            <person name="Land M."/>
            <person name="Davenport K.W."/>
            <person name="Woyke T."/>
            <person name="Haggblom M.M."/>
        </authorList>
    </citation>
    <scope>NUCLEOTIDE SEQUENCE</scope>
    <source>
        <strain evidence="3">ATCC BAA-1853 / DSM 23119 / SP1PR4</strain>
    </source>
</reference>
<dbReference type="RefSeq" id="WP_013570556.1">
    <property type="nucleotide sequence ID" value="NC_014963.1"/>
</dbReference>
<dbReference type="eggNOG" id="COG3324">
    <property type="taxonomic scope" value="Bacteria"/>
</dbReference>
<dbReference type="InterPro" id="IPR004360">
    <property type="entry name" value="Glyas_Fos-R_dOase_dom"/>
</dbReference>
<dbReference type="OrthoDB" id="9804235at2"/>
<name>E8V4K2_TERSS</name>
<dbReference type="SUPFAM" id="SSF54593">
    <property type="entry name" value="Glyoxalase/Bleomycin resistance protein/Dihydroxybiphenyl dioxygenase"/>
    <property type="match status" value="1"/>
</dbReference>
<evidence type="ECO:0000259" key="1">
    <source>
        <dbReference type="PROSITE" id="PS51819"/>
    </source>
</evidence>
<dbReference type="InterPro" id="IPR052164">
    <property type="entry name" value="Anthracycline_SecMetBiosynth"/>
</dbReference>
<dbReference type="Pfam" id="PF00903">
    <property type="entry name" value="Glyoxalase"/>
    <property type="match status" value="1"/>
</dbReference>
<dbReference type="Proteomes" id="UP000006844">
    <property type="component" value="Chromosome"/>
</dbReference>
<evidence type="ECO:0000313" key="2">
    <source>
        <dbReference type="EMBL" id="ADV84826.1"/>
    </source>
</evidence>
<keyword evidence="2" id="KW-0223">Dioxygenase</keyword>
<sequence>MSDALTFFEIPTVDIDRAGRFYEEVLQVKLTSIESGGEPMRLFPAPAPFIQGALVYREEQKPSMGGTLVYLRLLGDVDAAIARVKPAGGSVIMPKMTLSGVPGEFFCLRDTEGNLVGVHGA</sequence>
<keyword evidence="2" id="KW-0560">Oxidoreductase</keyword>
<dbReference type="STRING" id="401053.AciPR4_4078"/>
<feature type="domain" description="VOC" evidence="1">
    <location>
        <begin position="4"/>
        <end position="121"/>
    </location>
</feature>
<dbReference type="EMBL" id="CP002467">
    <property type="protein sequence ID" value="ADV84826.1"/>
    <property type="molecule type" value="Genomic_DNA"/>
</dbReference>
<keyword evidence="3" id="KW-1185">Reference proteome</keyword>
<evidence type="ECO:0000313" key="3">
    <source>
        <dbReference type="Proteomes" id="UP000006844"/>
    </source>
</evidence>
<accession>E8V4K2</accession>
<dbReference type="GO" id="GO:0051213">
    <property type="term" value="F:dioxygenase activity"/>
    <property type="evidence" value="ECO:0007669"/>
    <property type="project" value="UniProtKB-KW"/>
</dbReference>
<dbReference type="Gene3D" id="3.10.180.10">
    <property type="entry name" value="2,3-Dihydroxybiphenyl 1,2-Dioxygenase, domain 1"/>
    <property type="match status" value="1"/>
</dbReference>
<dbReference type="CDD" id="cd07247">
    <property type="entry name" value="SgaA_N_like"/>
    <property type="match status" value="1"/>
</dbReference>
<gene>
    <name evidence="2" type="ordered locus">AciPR4_4078</name>
</gene>